<gene>
    <name evidence="1" type="ORF">F5613_000285</name>
</gene>
<comment type="caution">
    <text evidence="1">The sequence shown here is derived from an EMBL/GenBank/DDBJ whole genome shotgun (WGS) entry which is preliminary data.</text>
</comment>
<evidence type="ECO:0000313" key="2">
    <source>
        <dbReference type="Proteomes" id="UP000574332"/>
    </source>
</evidence>
<sequence length="44" mass="5008">MVYLSLNLGQDIVGPWFNDISTMVQRLDLRNEKNYSSFTLASLG</sequence>
<organism evidence="1 2">
    <name type="scientific">Macellibacteroides fermentans</name>
    <dbReference type="NCBI Taxonomy" id="879969"/>
    <lineage>
        <taxon>Bacteria</taxon>
        <taxon>Pseudomonadati</taxon>
        <taxon>Bacteroidota</taxon>
        <taxon>Bacteroidia</taxon>
        <taxon>Bacteroidales</taxon>
        <taxon>Porphyromonadaceae</taxon>
        <taxon>Macellibacteroides</taxon>
    </lineage>
</organism>
<reference evidence="1 2" key="1">
    <citation type="submission" date="2020-07" db="EMBL/GenBank/DDBJ databases">
        <title>Genomic Encyclopedia of Type Strains, Phase IV (KMG-IV): sequencing the most valuable type-strain genomes for metagenomic binning, comparative biology and taxonomic classification.</title>
        <authorList>
            <person name="Goeker M."/>
        </authorList>
    </citation>
    <scope>NUCLEOTIDE SEQUENCE [LARGE SCALE GENOMIC DNA]</scope>
    <source>
        <strain evidence="1 2">DSM 23697</strain>
    </source>
</reference>
<keyword evidence="2" id="KW-1185">Reference proteome</keyword>
<evidence type="ECO:0000313" key="1">
    <source>
        <dbReference type="EMBL" id="NYI48240.1"/>
    </source>
</evidence>
<accession>A0A8E1ZUW2</accession>
<protein>
    <submittedName>
        <fullName evidence="1">Uncharacterized protein</fullName>
    </submittedName>
</protein>
<dbReference type="Proteomes" id="UP000574332">
    <property type="component" value="Unassembled WGS sequence"/>
</dbReference>
<dbReference type="AlphaFoldDB" id="A0A8E1ZUW2"/>
<name>A0A8E1ZUW2_9PORP</name>
<proteinExistence type="predicted"/>
<dbReference type="EMBL" id="JACCCY010000001">
    <property type="protein sequence ID" value="NYI48240.1"/>
    <property type="molecule type" value="Genomic_DNA"/>
</dbReference>